<dbReference type="SUPFAM" id="SSF49785">
    <property type="entry name" value="Galactose-binding domain-like"/>
    <property type="match status" value="1"/>
</dbReference>
<accession>A0AAE5BVE8</accession>
<dbReference type="InterPro" id="IPR000383">
    <property type="entry name" value="Xaa-Pro-like_dom"/>
</dbReference>
<feature type="compositionally biased region" description="Low complexity" evidence="2">
    <location>
        <begin position="368"/>
        <end position="389"/>
    </location>
</feature>
<dbReference type="PANTHER" id="PTHR43056">
    <property type="entry name" value="PEPTIDASE S9 PROLYL OLIGOPEPTIDASE"/>
    <property type="match status" value="1"/>
</dbReference>
<dbReference type="InterPro" id="IPR029058">
    <property type="entry name" value="AB_hydrolase_fold"/>
</dbReference>
<evidence type="ECO:0000313" key="5">
    <source>
        <dbReference type="Proteomes" id="UP001193501"/>
    </source>
</evidence>
<proteinExistence type="predicted"/>
<dbReference type="InterPro" id="IPR005674">
    <property type="entry name" value="CocE/Ser_esterase"/>
</dbReference>
<dbReference type="SUPFAM" id="SSF53474">
    <property type="entry name" value="alpha/beta-Hydrolases"/>
    <property type="match status" value="1"/>
</dbReference>
<protein>
    <submittedName>
        <fullName evidence="4">CocE/NonD family hydrolase</fullName>
    </submittedName>
</protein>
<name>A0AAE5BVE8_9RHOB</name>
<dbReference type="InterPro" id="IPR008979">
    <property type="entry name" value="Galactose-bd-like_sf"/>
</dbReference>
<dbReference type="InterPro" id="IPR050585">
    <property type="entry name" value="Xaa-Pro_dipeptidyl-ppase/CocE"/>
</dbReference>
<evidence type="ECO:0000259" key="3">
    <source>
        <dbReference type="SMART" id="SM00939"/>
    </source>
</evidence>
<evidence type="ECO:0000313" key="4">
    <source>
        <dbReference type="EMBL" id="NBZ87754.1"/>
    </source>
</evidence>
<dbReference type="Gene3D" id="2.60.120.260">
    <property type="entry name" value="Galactose-binding domain-like"/>
    <property type="match status" value="1"/>
</dbReference>
<dbReference type="Gene3D" id="1.10.3020.10">
    <property type="entry name" value="alpha-amino acid ester hydrolase ( Helical cap domain)"/>
    <property type="match status" value="1"/>
</dbReference>
<dbReference type="Pfam" id="PF02129">
    <property type="entry name" value="Peptidase_S15"/>
    <property type="match status" value="1"/>
</dbReference>
<evidence type="ECO:0000256" key="1">
    <source>
        <dbReference type="ARBA" id="ARBA00022801"/>
    </source>
</evidence>
<evidence type="ECO:0000256" key="2">
    <source>
        <dbReference type="SAM" id="MobiDB-lite"/>
    </source>
</evidence>
<feature type="compositionally biased region" description="Low complexity" evidence="2">
    <location>
        <begin position="346"/>
        <end position="361"/>
    </location>
</feature>
<dbReference type="Proteomes" id="UP001193501">
    <property type="component" value="Unassembled WGS sequence"/>
</dbReference>
<dbReference type="Gene3D" id="3.40.50.1820">
    <property type="entry name" value="alpha/beta hydrolase"/>
    <property type="match status" value="1"/>
</dbReference>
<dbReference type="Pfam" id="PF08530">
    <property type="entry name" value="PepX_C"/>
    <property type="match status" value="1"/>
</dbReference>
<dbReference type="EMBL" id="JAABNR010000007">
    <property type="protein sequence ID" value="NBZ87754.1"/>
    <property type="molecule type" value="Genomic_DNA"/>
</dbReference>
<keyword evidence="5" id="KW-1185">Reference proteome</keyword>
<feature type="domain" description="Xaa-Pro dipeptidyl-peptidase C-terminal" evidence="3">
    <location>
        <begin position="278"/>
        <end position="558"/>
    </location>
</feature>
<comment type="caution">
    <text evidence="4">The sequence shown here is derived from an EMBL/GenBank/DDBJ whole genome shotgun (WGS) entry which is preliminary data.</text>
</comment>
<reference evidence="4" key="1">
    <citation type="submission" date="2020-01" db="EMBL/GenBank/DDBJ databases">
        <authorList>
            <person name="Chen W.-M."/>
        </authorList>
    </citation>
    <scope>NUCLEOTIDE SEQUENCE</scope>
    <source>
        <strain evidence="4">CYK-10</strain>
    </source>
</reference>
<keyword evidence="1 4" id="KW-0378">Hydrolase</keyword>
<dbReference type="AlphaFoldDB" id="A0AAE5BVE8"/>
<dbReference type="PANTHER" id="PTHR43056:SF10">
    <property type="entry name" value="COCE_NOND FAMILY, PUTATIVE (AFU_ORTHOLOGUE AFUA_7G00600)-RELATED"/>
    <property type="match status" value="1"/>
</dbReference>
<dbReference type="RefSeq" id="WP_168774565.1">
    <property type="nucleotide sequence ID" value="NZ_JAABNR010000007.1"/>
</dbReference>
<gene>
    <name evidence="4" type="ORF">GV832_09210</name>
</gene>
<sequence>MIVEEPVFITLRDGTLLAAKLWRPDGPPVPAVLEYLPYRFRDGTRGRDQAMHGWIAEQGYACLRVDIRGMGESQGLLHDEYSAQELADGVEVIAWIAAQDWCDGQVAMMGISWSGFNALQIAALRPPALKTVIPVGFTDDRYATDVHYIGGLISKDNFDWSATMLAQNDLPPDPATFGPGWRAEWLKRAEANVPWAHHWFAHQRRDAYWQHGSVCQDYAAIQVPVYAVSGWADNYAEAVPRLLAGLKVPARGLIGPWAHSYPHDVTVGPAIGWLQEVIRWLDHWLKGRDTGIMEEPFLRVWMQEPLPPATCYTHRPGRWVGEDHWPSPHIRDLTFALEGESLRPLPAEETAPPLAGGAAAPLSPPAAPANAGASTPGPTGSAPSSPSAAQPRSILSPLWVGLTAGEIGRYGEDADWPPDQRMDDGGSLVWLSPPLTERLEIMGAPKVTLHLSADKPQAQVCLRLNDVSPDGPRARVTVGLLNLTHRNSHETPEPLTPGQVYAVTVELDDIAQAFPEGHRIGLSLSTSYYPIAHPGPEPARVTIHGGTLHLPERPPRPQTLRDFDAPVSAPRTPERHEEVPTVPRRVTLDLLSGRYAVDFPRWTYRLVMEDIATTVTSEGHVRHEITEGDPLSALTTTEYRVTIDRHGILAGHHSKGRLSCDATHFRLETQLTVTENGQTIFERQWDERFARDFQ</sequence>
<feature type="region of interest" description="Disordered" evidence="2">
    <location>
        <begin position="346"/>
        <end position="391"/>
    </location>
</feature>
<dbReference type="NCBIfam" id="TIGR00976">
    <property type="entry name" value="CocE_NonD"/>
    <property type="match status" value="1"/>
</dbReference>
<dbReference type="InterPro" id="IPR013736">
    <property type="entry name" value="Xaa-Pro_dipept_C"/>
</dbReference>
<dbReference type="GO" id="GO:0008239">
    <property type="term" value="F:dipeptidyl-peptidase activity"/>
    <property type="evidence" value="ECO:0007669"/>
    <property type="project" value="InterPro"/>
</dbReference>
<organism evidence="4 5">
    <name type="scientific">Stagnihabitans tardus</name>
    <dbReference type="NCBI Taxonomy" id="2699202"/>
    <lineage>
        <taxon>Bacteria</taxon>
        <taxon>Pseudomonadati</taxon>
        <taxon>Pseudomonadota</taxon>
        <taxon>Alphaproteobacteria</taxon>
        <taxon>Rhodobacterales</taxon>
        <taxon>Paracoccaceae</taxon>
        <taxon>Stagnihabitans</taxon>
    </lineage>
</organism>
<dbReference type="SMART" id="SM00939">
    <property type="entry name" value="PepX_C"/>
    <property type="match status" value="1"/>
</dbReference>